<dbReference type="EMBL" id="JBHRSS010000003">
    <property type="protein sequence ID" value="MFC3104009.1"/>
    <property type="molecule type" value="Genomic_DNA"/>
</dbReference>
<proteinExistence type="predicted"/>
<evidence type="ECO:0000313" key="2">
    <source>
        <dbReference type="EMBL" id="MFC3104009.1"/>
    </source>
</evidence>
<dbReference type="GO" id="GO:0032259">
    <property type="term" value="P:methylation"/>
    <property type="evidence" value="ECO:0007669"/>
    <property type="project" value="UniProtKB-KW"/>
</dbReference>
<protein>
    <submittedName>
        <fullName evidence="2">Class I SAM-dependent methyltransferase</fullName>
        <ecNumber evidence="2">2.1.1.-</ecNumber>
    </submittedName>
</protein>
<name>A0ABV7EQ13_9GAMM</name>
<dbReference type="Proteomes" id="UP001595462">
    <property type="component" value="Unassembled WGS sequence"/>
</dbReference>
<accession>A0ABV7EQ13</accession>
<dbReference type="InterPro" id="IPR029063">
    <property type="entry name" value="SAM-dependent_MTases_sf"/>
</dbReference>
<keyword evidence="3" id="KW-1185">Reference proteome</keyword>
<evidence type="ECO:0000259" key="1">
    <source>
        <dbReference type="Pfam" id="PF13649"/>
    </source>
</evidence>
<dbReference type="InterPro" id="IPR041698">
    <property type="entry name" value="Methyltransf_25"/>
</dbReference>
<dbReference type="CDD" id="cd02440">
    <property type="entry name" value="AdoMet_MTases"/>
    <property type="match status" value="1"/>
</dbReference>
<comment type="caution">
    <text evidence="2">The sequence shown here is derived from an EMBL/GenBank/DDBJ whole genome shotgun (WGS) entry which is preliminary data.</text>
</comment>
<dbReference type="RefSeq" id="WP_380688586.1">
    <property type="nucleotide sequence ID" value="NZ_JBHRSS010000003.1"/>
</dbReference>
<dbReference type="EC" id="2.1.1.-" evidence="2"/>
<keyword evidence="2" id="KW-0808">Transferase</keyword>
<dbReference type="GO" id="GO:0008168">
    <property type="term" value="F:methyltransferase activity"/>
    <property type="evidence" value="ECO:0007669"/>
    <property type="project" value="UniProtKB-KW"/>
</dbReference>
<organism evidence="2 3">
    <name type="scientific">Salinisphaera aquimarina</name>
    <dbReference type="NCBI Taxonomy" id="2094031"/>
    <lineage>
        <taxon>Bacteria</taxon>
        <taxon>Pseudomonadati</taxon>
        <taxon>Pseudomonadota</taxon>
        <taxon>Gammaproteobacteria</taxon>
        <taxon>Salinisphaerales</taxon>
        <taxon>Salinisphaeraceae</taxon>
        <taxon>Salinisphaera</taxon>
    </lineage>
</organism>
<dbReference type="Pfam" id="PF13649">
    <property type="entry name" value="Methyltransf_25"/>
    <property type="match status" value="1"/>
</dbReference>
<keyword evidence="2" id="KW-0489">Methyltransferase</keyword>
<dbReference type="Gene3D" id="3.40.50.150">
    <property type="entry name" value="Vaccinia Virus protein VP39"/>
    <property type="match status" value="1"/>
</dbReference>
<dbReference type="SUPFAM" id="SSF53335">
    <property type="entry name" value="S-adenosyl-L-methionine-dependent methyltransferases"/>
    <property type="match status" value="1"/>
</dbReference>
<reference evidence="3" key="1">
    <citation type="journal article" date="2019" name="Int. J. Syst. Evol. Microbiol.">
        <title>The Global Catalogue of Microorganisms (GCM) 10K type strain sequencing project: providing services to taxonomists for standard genome sequencing and annotation.</title>
        <authorList>
            <consortium name="The Broad Institute Genomics Platform"/>
            <consortium name="The Broad Institute Genome Sequencing Center for Infectious Disease"/>
            <person name="Wu L."/>
            <person name="Ma J."/>
        </authorList>
    </citation>
    <scope>NUCLEOTIDE SEQUENCE [LARGE SCALE GENOMIC DNA]</scope>
    <source>
        <strain evidence="3">KCTC 52640</strain>
    </source>
</reference>
<sequence length="236" mass="25857">MHQDEIKAVFDQQAAGYDKQWAKMAPIRNGLHFLLESVFAELPADARLLCVGVGTGAELAHLAQKNSRWRFTVVEPSGPMLDVCRQRAENEGFASRCDFHEGYLESLPAGDGHDAATCFLVSQFILEEKARSAFFREIAKRLEPGGILASSDLASEVGSQDYEALLHAWMNMMAGASISPEDRERMREAYANDVAVLAPDTVASIIEAGGFESSVQFFQAGLIHAWFSKRALMAAA</sequence>
<evidence type="ECO:0000313" key="3">
    <source>
        <dbReference type="Proteomes" id="UP001595462"/>
    </source>
</evidence>
<gene>
    <name evidence="2" type="ORF">ACFOSU_08905</name>
</gene>
<feature type="domain" description="Methyltransferase" evidence="1">
    <location>
        <begin position="49"/>
        <end position="146"/>
    </location>
</feature>